<dbReference type="RefSeq" id="WP_185029359.1">
    <property type="nucleotide sequence ID" value="NZ_JACHMQ010000001.1"/>
</dbReference>
<dbReference type="EMBL" id="JACHMQ010000001">
    <property type="protein sequence ID" value="MBB6398429.1"/>
    <property type="molecule type" value="Genomic_DNA"/>
</dbReference>
<dbReference type="InterPro" id="IPR012495">
    <property type="entry name" value="TadE-like_dom"/>
</dbReference>
<reference evidence="2 3" key="1">
    <citation type="submission" date="2020-08" db="EMBL/GenBank/DDBJ databases">
        <title>Sequencing the genomes of 1000 actinobacteria strains.</title>
        <authorList>
            <person name="Klenk H.-P."/>
        </authorList>
    </citation>
    <scope>NUCLEOTIDE SEQUENCE [LARGE SCALE GENOMIC DNA]</scope>
    <source>
        <strain evidence="2 3">DSM 43675</strain>
    </source>
</reference>
<feature type="domain" description="TadE-like" evidence="1">
    <location>
        <begin position="5"/>
        <end position="47"/>
    </location>
</feature>
<accession>A0A7X0G3B6</accession>
<gene>
    <name evidence="2" type="ORF">BKA00_005343</name>
</gene>
<keyword evidence="3" id="KW-1185">Reference proteome</keyword>
<name>A0A7X0G3B6_9ACTN</name>
<dbReference type="Proteomes" id="UP000546324">
    <property type="component" value="Unassembled WGS sequence"/>
</dbReference>
<organism evidence="2 3">
    <name type="scientific">Actinomadura coerulea</name>
    <dbReference type="NCBI Taxonomy" id="46159"/>
    <lineage>
        <taxon>Bacteria</taxon>
        <taxon>Bacillati</taxon>
        <taxon>Actinomycetota</taxon>
        <taxon>Actinomycetes</taxon>
        <taxon>Streptosporangiales</taxon>
        <taxon>Thermomonosporaceae</taxon>
        <taxon>Actinomadura</taxon>
    </lineage>
</organism>
<dbReference type="NCBIfam" id="NF041390">
    <property type="entry name" value="TadE_Rv3655c"/>
    <property type="match status" value="1"/>
</dbReference>
<protein>
    <recommendedName>
        <fullName evidence="1">TadE-like domain-containing protein</fullName>
    </recommendedName>
</protein>
<dbReference type="InterPro" id="IPR049790">
    <property type="entry name" value="Rv3655c/TadE"/>
</dbReference>
<dbReference type="Pfam" id="PF07811">
    <property type="entry name" value="TadE"/>
    <property type="match status" value="1"/>
</dbReference>
<evidence type="ECO:0000313" key="2">
    <source>
        <dbReference type="EMBL" id="MBB6398429.1"/>
    </source>
</evidence>
<evidence type="ECO:0000313" key="3">
    <source>
        <dbReference type="Proteomes" id="UP000546324"/>
    </source>
</evidence>
<dbReference type="AlphaFoldDB" id="A0A7X0G3B6"/>
<proteinExistence type="predicted"/>
<comment type="caution">
    <text evidence="2">The sequence shown here is derived from an EMBL/GenBank/DDBJ whole genome shotgun (WGS) entry which is preliminary data.</text>
</comment>
<sequence>MSDRGMATAEIAVALPSLVLITAMALWGVRAASIQLACTDAARSGARAAARGESLTAVRELVESGVPKEATVQLHRDEATVRVDISAPVATAAAIGLPPVIVHAHAAAEAEPGTPPTTP</sequence>
<evidence type="ECO:0000259" key="1">
    <source>
        <dbReference type="Pfam" id="PF07811"/>
    </source>
</evidence>